<proteinExistence type="predicted"/>
<sequence>MIELYELYEQGMPLQYTNADRHRPRFKIEIPPLTSHQSPRLASISIRPNYTRRRAKSI</sequence>
<accession>A0A6C0D700</accession>
<dbReference type="EMBL" id="MN739534">
    <property type="protein sequence ID" value="QHT11475.1"/>
    <property type="molecule type" value="Genomic_DNA"/>
</dbReference>
<reference evidence="1" key="1">
    <citation type="journal article" date="2020" name="Nature">
        <title>Giant virus diversity and host interactions through global metagenomics.</title>
        <authorList>
            <person name="Schulz F."/>
            <person name="Roux S."/>
            <person name="Paez-Espino D."/>
            <person name="Jungbluth S."/>
            <person name="Walsh D.A."/>
            <person name="Denef V.J."/>
            <person name="McMahon K.D."/>
            <person name="Konstantinidis K.T."/>
            <person name="Eloe-Fadrosh E.A."/>
            <person name="Kyrpides N.C."/>
            <person name="Woyke T."/>
        </authorList>
    </citation>
    <scope>NUCLEOTIDE SEQUENCE</scope>
    <source>
        <strain evidence="1">GVMAG-M-3300023174-116</strain>
    </source>
</reference>
<evidence type="ECO:0000313" key="1">
    <source>
        <dbReference type="EMBL" id="QHT11475.1"/>
    </source>
</evidence>
<name>A0A6C0D700_9ZZZZ</name>
<dbReference type="AlphaFoldDB" id="A0A6C0D700"/>
<protein>
    <submittedName>
        <fullName evidence="1">Uncharacterized protein</fullName>
    </submittedName>
</protein>
<organism evidence="1">
    <name type="scientific">viral metagenome</name>
    <dbReference type="NCBI Taxonomy" id="1070528"/>
    <lineage>
        <taxon>unclassified sequences</taxon>
        <taxon>metagenomes</taxon>
        <taxon>organismal metagenomes</taxon>
    </lineage>
</organism>